<reference evidence="7" key="1">
    <citation type="submission" date="2022-11" db="EMBL/GenBank/DDBJ databases">
        <authorList>
            <person name="Petersen C."/>
        </authorList>
    </citation>
    <scope>NUCLEOTIDE SEQUENCE</scope>
    <source>
        <strain evidence="7">IBT 29864</strain>
    </source>
</reference>
<evidence type="ECO:0000256" key="1">
    <source>
        <dbReference type="ARBA" id="ARBA00004305"/>
    </source>
</evidence>
<sequence length="473" mass="52568">MDDDGFCHFLPPNVIARSAFRRQNAESRFTLVTSINLTSTMMRPRPSTCSRCLTHRRLFSTTHHHAEPFQNVPPPPDVGYTRLTNRGLISITGVDSSTFLQGLITQNMLVANDPNKNIRHTGTYAAFLNSQGRVLNDTFIYPVPNSNGSDIEREWLVEVDKNEVPTLMKHLKKHKLRAKLKLRALDDGERTVWSSWKNHSEPRWAAYNLESETASPFSLSSNVVGCIDARAPGFGSRLVTPGSDDLRSHLPDESQVAGSEVELGSYTVRRILHGVAEGQKEIIRESALPLECNMDMGRGIDFRKGCYVGQELTIRTHHTGVVRKRILPVQLYTGDLSSADGPVYDPSVELALPPHGSNINKAGGRRGRSAGKFLDGVGNIGLALCRLEMMTDIALTSEGTQYTPGSEFKVSLTSESEQPAEIKLQAFIPPWTREFIIAGGARKPAPRKVDLEGERARFLVEQLEEEEAQRRTE</sequence>
<dbReference type="PANTHER" id="PTHR22602:SF0">
    <property type="entry name" value="TRANSFERASE CAF17, MITOCHONDRIAL-RELATED"/>
    <property type="match status" value="1"/>
</dbReference>
<feature type="domain" description="CAF17 C-terminal" evidence="6">
    <location>
        <begin position="323"/>
        <end position="404"/>
    </location>
</feature>
<dbReference type="NCBIfam" id="TIGR03317">
    <property type="entry name" value="ygfZ_signature"/>
    <property type="match status" value="1"/>
</dbReference>
<keyword evidence="7" id="KW-0808">Transferase</keyword>
<dbReference type="SUPFAM" id="SSF103025">
    <property type="entry name" value="Folate-binding domain"/>
    <property type="match status" value="1"/>
</dbReference>
<evidence type="ECO:0000313" key="8">
    <source>
        <dbReference type="Proteomes" id="UP001147782"/>
    </source>
</evidence>
<keyword evidence="2" id="KW-0809">Transit peptide</keyword>
<dbReference type="GO" id="GO:0016226">
    <property type="term" value="P:iron-sulfur cluster assembly"/>
    <property type="evidence" value="ECO:0007669"/>
    <property type="project" value="TreeGrafter"/>
</dbReference>
<dbReference type="InterPro" id="IPR017703">
    <property type="entry name" value="YgfZ/GCV_T_CS"/>
</dbReference>
<comment type="caution">
    <text evidence="7">The sequence shown here is derived from an EMBL/GenBank/DDBJ whole genome shotgun (WGS) entry which is preliminary data.</text>
</comment>
<protein>
    <recommendedName>
        <fullName evidence="5">Iron-sulfur cluster assembly factor IBA57 homolog, mitochondrial</fullName>
    </recommendedName>
</protein>
<accession>A0A9W9S2C8</accession>
<name>A0A9W9S2C8_9EURO</name>
<reference evidence="7" key="2">
    <citation type="journal article" date="2023" name="IMA Fungus">
        <title>Comparative genomic study of the Penicillium genus elucidates a diverse pangenome and 15 lateral gene transfer events.</title>
        <authorList>
            <person name="Petersen C."/>
            <person name="Sorensen T."/>
            <person name="Nielsen M.R."/>
            <person name="Sondergaard T.E."/>
            <person name="Sorensen J.L."/>
            <person name="Fitzpatrick D.A."/>
            <person name="Frisvad J.C."/>
            <person name="Nielsen K.L."/>
        </authorList>
    </citation>
    <scope>NUCLEOTIDE SEQUENCE</scope>
    <source>
        <strain evidence="7">IBT 29864</strain>
    </source>
</reference>
<dbReference type="GO" id="GO:0005759">
    <property type="term" value="C:mitochondrial matrix"/>
    <property type="evidence" value="ECO:0007669"/>
    <property type="project" value="UniProtKB-SubCell"/>
</dbReference>
<comment type="subcellular location">
    <subcellularLocation>
        <location evidence="1">Mitochondrion matrix</location>
    </subcellularLocation>
</comment>
<keyword evidence="3" id="KW-0496">Mitochondrion</keyword>
<dbReference type="InterPro" id="IPR045179">
    <property type="entry name" value="YgfZ/GcvT"/>
</dbReference>
<dbReference type="GO" id="GO:0016740">
    <property type="term" value="F:transferase activity"/>
    <property type="evidence" value="ECO:0007669"/>
    <property type="project" value="UniProtKB-KW"/>
</dbReference>
<dbReference type="FunFam" id="3.30.1360.120:FF:000028">
    <property type="entry name" value="Putative transferase caf17, mitochondrial"/>
    <property type="match status" value="1"/>
</dbReference>
<dbReference type="InterPro" id="IPR057460">
    <property type="entry name" value="CAF17_C"/>
</dbReference>
<dbReference type="Gene3D" id="3.30.1360.120">
    <property type="entry name" value="Probable tRNA modification gtpase trme, domain 1"/>
    <property type="match status" value="1"/>
</dbReference>
<dbReference type="GeneID" id="81438973"/>
<gene>
    <name evidence="7" type="ORF">N7496_006865</name>
</gene>
<evidence type="ECO:0000256" key="3">
    <source>
        <dbReference type="ARBA" id="ARBA00023128"/>
    </source>
</evidence>
<evidence type="ECO:0000256" key="2">
    <source>
        <dbReference type="ARBA" id="ARBA00022946"/>
    </source>
</evidence>
<dbReference type="InterPro" id="IPR027266">
    <property type="entry name" value="TrmE/GcvT-like"/>
</dbReference>
<dbReference type="OrthoDB" id="191995at2759"/>
<dbReference type="PANTHER" id="PTHR22602">
    <property type="entry name" value="TRANSFERASE CAF17, MITOCHONDRIAL-RELATED"/>
    <property type="match status" value="1"/>
</dbReference>
<proteinExistence type="inferred from homology"/>
<evidence type="ECO:0000256" key="4">
    <source>
        <dbReference type="ARBA" id="ARBA00093447"/>
    </source>
</evidence>
<dbReference type="AlphaFoldDB" id="A0A9W9S2C8"/>
<evidence type="ECO:0000259" key="6">
    <source>
        <dbReference type="Pfam" id="PF25455"/>
    </source>
</evidence>
<dbReference type="Proteomes" id="UP001147782">
    <property type="component" value="Unassembled WGS sequence"/>
</dbReference>
<evidence type="ECO:0000313" key="7">
    <source>
        <dbReference type="EMBL" id="KAJ5370773.1"/>
    </source>
</evidence>
<evidence type="ECO:0000256" key="5">
    <source>
        <dbReference type="ARBA" id="ARBA00093637"/>
    </source>
</evidence>
<dbReference type="Pfam" id="PF25455">
    <property type="entry name" value="Beta-barrel_CAF17_C"/>
    <property type="match status" value="1"/>
</dbReference>
<organism evidence="7 8">
    <name type="scientific">Penicillium cataractarum</name>
    <dbReference type="NCBI Taxonomy" id="2100454"/>
    <lineage>
        <taxon>Eukaryota</taxon>
        <taxon>Fungi</taxon>
        <taxon>Dikarya</taxon>
        <taxon>Ascomycota</taxon>
        <taxon>Pezizomycotina</taxon>
        <taxon>Eurotiomycetes</taxon>
        <taxon>Eurotiomycetidae</taxon>
        <taxon>Eurotiales</taxon>
        <taxon>Aspergillaceae</taxon>
        <taxon>Penicillium</taxon>
    </lineage>
</organism>
<comment type="similarity">
    <text evidence="4">Belongs to the GcvT family. CAF17/IBA57 subfamily.</text>
</comment>
<dbReference type="RefSeq" id="XP_056555207.1">
    <property type="nucleotide sequence ID" value="XM_056699794.1"/>
</dbReference>
<dbReference type="EMBL" id="JAPZBS010000005">
    <property type="protein sequence ID" value="KAJ5370773.1"/>
    <property type="molecule type" value="Genomic_DNA"/>
</dbReference>
<keyword evidence="8" id="KW-1185">Reference proteome</keyword>